<feature type="compositionally biased region" description="Polar residues" evidence="9">
    <location>
        <begin position="296"/>
        <end position="311"/>
    </location>
</feature>
<gene>
    <name evidence="11" type="ORF">V6N11_039511</name>
</gene>
<evidence type="ECO:0000313" key="12">
    <source>
        <dbReference type="Proteomes" id="UP001396334"/>
    </source>
</evidence>
<evidence type="ECO:0000256" key="7">
    <source>
        <dbReference type="ARBA" id="ARBA00023242"/>
    </source>
</evidence>
<feature type="compositionally biased region" description="Basic and acidic residues" evidence="9">
    <location>
        <begin position="265"/>
        <end position="281"/>
    </location>
</feature>
<keyword evidence="12" id="KW-1185">Reference proteome</keyword>
<evidence type="ECO:0000259" key="10">
    <source>
        <dbReference type="PROSITE" id="PS50071"/>
    </source>
</evidence>
<dbReference type="InterPro" id="IPR006563">
    <property type="entry name" value="POX_dom"/>
</dbReference>
<dbReference type="EMBL" id="JBBPBN010000013">
    <property type="protein sequence ID" value="KAK9026677.1"/>
    <property type="molecule type" value="Genomic_DNA"/>
</dbReference>
<proteinExistence type="inferred from homology"/>
<evidence type="ECO:0000256" key="1">
    <source>
        <dbReference type="ARBA" id="ARBA00004123"/>
    </source>
</evidence>
<dbReference type="Gene3D" id="1.10.10.60">
    <property type="entry name" value="Homeodomain-like"/>
    <property type="match status" value="1"/>
</dbReference>
<reference evidence="11 12" key="1">
    <citation type="journal article" date="2024" name="G3 (Bethesda)">
        <title>Genome assembly of Hibiscus sabdariffa L. provides insights into metabolisms of medicinal natural products.</title>
        <authorList>
            <person name="Kim T."/>
        </authorList>
    </citation>
    <scope>NUCLEOTIDE SEQUENCE [LARGE SCALE GENOMIC DNA]</scope>
    <source>
        <strain evidence="11">TK-2024</strain>
        <tissue evidence="11">Old leaves</tissue>
    </source>
</reference>
<evidence type="ECO:0000256" key="2">
    <source>
        <dbReference type="ARBA" id="ARBA00006454"/>
    </source>
</evidence>
<dbReference type="SMART" id="SM00574">
    <property type="entry name" value="POX"/>
    <property type="match status" value="1"/>
</dbReference>
<dbReference type="Proteomes" id="UP001396334">
    <property type="component" value="Unassembled WGS sequence"/>
</dbReference>
<keyword evidence="3" id="KW-0805">Transcription regulation</keyword>
<comment type="similarity">
    <text evidence="2">Belongs to the TALE/BELL homeobox family.</text>
</comment>
<evidence type="ECO:0000256" key="6">
    <source>
        <dbReference type="ARBA" id="ARBA00023163"/>
    </source>
</evidence>
<accession>A0ABR2SP16</accession>
<sequence>MMLSSKLLKATQELLDEVVTVNGTQITKNDSAKKTSEDNSNSSEAIGESSVAGDGSGGGEANGKHETELTSAERQEIQMKKTELISMLHEVDQRYRQYHHQMQVVVSSFEQAVGIGSAKTYTTLALKTISKQFRRLKDAITAQIRAANKSLSQEDYHGGKIEGSSRLKLVNHHLRQQQELQQLGMIQQNAWRPQRGLPERSVSVLRAWLFEHFLHPYPKEKIMLAKQTGLTRSQVSNWFINARVRLWKPIVEEMYLEEIKEHEQNYSEDKTSKSHNNEDSTSKSTALDRSCVDNMAKSSSSKQDNIPNQNGSSMSISMASASPLAANIGNQLGFSLVGSSELEGITQGSPMKPRSTEI</sequence>
<keyword evidence="4 8" id="KW-0238">DNA-binding</keyword>
<feature type="DNA-binding region" description="Homeobox" evidence="8">
    <location>
        <begin position="190"/>
        <end position="250"/>
    </location>
</feature>
<evidence type="ECO:0000256" key="5">
    <source>
        <dbReference type="ARBA" id="ARBA00023155"/>
    </source>
</evidence>
<dbReference type="InterPro" id="IPR008422">
    <property type="entry name" value="KN_HD"/>
</dbReference>
<dbReference type="Pfam" id="PF07526">
    <property type="entry name" value="POX"/>
    <property type="match status" value="1"/>
</dbReference>
<evidence type="ECO:0000256" key="4">
    <source>
        <dbReference type="ARBA" id="ARBA00023125"/>
    </source>
</evidence>
<name>A0ABR2SP16_9ROSI</name>
<dbReference type="InterPro" id="IPR050224">
    <property type="entry name" value="TALE_homeobox"/>
</dbReference>
<feature type="region of interest" description="Disordered" evidence="9">
    <location>
        <begin position="28"/>
        <end position="69"/>
    </location>
</feature>
<dbReference type="CDD" id="cd00086">
    <property type="entry name" value="homeodomain"/>
    <property type="match status" value="1"/>
</dbReference>
<comment type="subcellular location">
    <subcellularLocation>
        <location evidence="1 8">Nucleus</location>
    </subcellularLocation>
</comment>
<keyword evidence="7 8" id="KW-0539">Nucleus</keyword>
<evidence type="ECO:0000256" key="3">
    <source>
        <dbReference type="ARBA" id="ARBA00023015"/>
    </source>
</evidence>
<evidence type="ECO:0000256" key="9">
    <source>
        <dbReference type="SAM" id="MobiDB-lite"/>
    </source>
</evidence>
<comment type="caution">
    <text evidence="11">The sequence shown here is derived from an EMBL/GenBank/DDBJ whole genome shotgun (WGS) entry which is preliminary data.</text>
</comment>
<dbReference type="SMART" id="SM00389">
    <property type="entry name" value="HOX"/>
    <property type="match status" value="1"/>
</dbReference>
<dbReference type="PANTHER" id="PTHR11850">
    <property type="entry name" value="HOMEOBOX PROTEIN TRANSCRIPTION FACTORS"/>
    <property type="match status" value="1"/>
</dbReference>
<evidence type="ECO:0000313" key="11">
    <source>
        <dbReference type="EMBL" id="KAK9026677.1"/>
    </source>
</evidence>
<feature type="domain" description="Homeobox" evidence="10">
    <location>
        <begin position="188"/>
        <end position="249"/>
    </location>
</feature>
<dbReference type="PROSITE" id="PS50071">
    <property type="entry name" value="HOMEOBOX_2"/>
    <property type="match status" value="1"/>
</dbReference>
<dbReference type="InterPro" id="IPR009057">
    <property type="entry name" value="Homeodomain-like_sf"/>
</dbReference>
<protein>
    <recommendedName>
        <fullName evidence="10">Homeobox domain-containing protein</fullName>
    </recommendedName>
</protein>
<keyword evidence="6" id="KW-0804">Transcription</keyword>
<dbReference type="InterPro" id="IPR001356">
    <property type="entry name" value="HD"/>
</dbReference>
<dbReference type="SUPFAM" id="SSF46689">
    <property type="entry name" value="Homeodomain-like"/>
    <property type="match status" value="1"/>
</dbReference>
<feature type="region of interest" description="Disordered" evidence="9">
    <location>
        <begin position="265"/>
        <end position="314"/>
    </location>
</feature>
<organism evidence="11 12">
    <name type="scientific">Hibiscus sabdariffa</name>
    <name type="common">roselle</name>
    <dbReference type="NCBI Taxonomy" id="183260"/>
    <lineage>
        <taxon>Eukaryota</taxon>
        <taxon>Viridiplantae</taxon>
        <taxon>Streptophyta</taxon>
        <taxon>Embryophyta</taxon>
        <taxon>Tracheophyta</taxon>
        <taxon>Spermatophyta</taxon>
        <taxon>Magnoliopsida</taxon>
        <taxon>eudicotyledons</taxon>
        <taxon>Gunneridae</taxon>
        <taxon>Pentapetalae</taxon>
        <taxon>rosids</taxon>
        <taxon>malvids</taxon>
        <taxon>Malvales</taxon>
        <taxon>Malvaceae</taxon>
        <taxon>Malvoideae</taxon>
        <taxon>Hibiscus</taxon>
    </lineage>
</organism>
<dbReference type="Pfam" id="PF05920">
    <property type="entry name" value="Homeobox_KN"/>
    <property type="match status" value="1"/>
</dbReference>
<keyword evidence="5 8" id="KW-0371">Homeobox</keyword>
<evidence type="ECO:0000256" key="8">
    <source>
        <dbReference type="PROSITE-ProRule" id="PRU00108"/>
    </source>
</evidence>